<proteinExistence type="predicted"/>
<feature type="transmembrane region" description="Helical" evidence="1">
    <location>
        <begin position="42"/>
        <end position="63"/>
    </location>
</feature>
<keyword evidence="1" id="KW-1133">Transmembrane helix</keyword>
<dbReference type="Pfam" id="PF07690">
    <property type="entry name" value="MFS_1"/>
    <property type="match status" value="1"/>
</dbReference>
<evidence type="ECO:0000313" key="3">
    <source>
        <dbReference type="EMBL" id="SVB41033.1"/>
    </source>
</evidence>
<evidence type="ECO:0000259" key="2">
    <source>
        <dbReference type="PROSITE" id="PS50850"/>
    </source>
</evidence>
<gene>
    <name evidence="3" type="ORF">METZ01_LOCUS193887</name>
</gene>
<dbReference type="PROSITE" id="PS50850">
    <property type="entry name" value="MFS"/>
    <property type="match status" value="1"/>
</dbReference>
<dbReference type="EMBL" id="UINC01040737">
    <property type="protein sequence ID" value="SVB41033.1"/>
    <property type="molecule type" value="Genomic_DNA"/>
</dbReference>
<keyword evidence="1" id="KW-0472">Membrane</keyword>
<protein>
    <recommendedName>
        <fullName evidence="2">Major facilitator superfamily (MFS) profile domain-containing protein</fullName>
    </recommendedName>
</protein>
<dbReference type="SUPFAM" id="SSF103473">
    <property type="entry name" value="MFS general substrate transporter"/>
    <property type="match status" value="1"/>
</dbReference>
<name>A0A382DTN7_9ZZZZ</name>
<feature type="transmembrane region" description="Helical" evidence="1">
    <location>
        <begin position="75"/>
        <end position="94"/>
    </location>
</feature>
<feature type="transmembrane region" description="Helical" evidence="1">
    <location>
        <begin position="6"/>
        <end position="30"/>
    </location>
</feature>
<sequence>QQWPEVWLIYLMVGLQGFIGYGTSTVFAAIPADLFAGKQYGVIFGILATAASIGAALGPWLTGLSYDIQGNYDRAFFLAMAVCLISIAAMWLAGPGRVRRVPGRINND</sequence>
<dbReference type="InterPro" id="IPR036259">
    <property type="entry name" value="MFS_trans_sf"/>
</dbReference>
<organism evidence="3">
    <name type="scientific">marine metagenome</name>
    <dbReference type="NCBI Taxonomy" id="408172"/>
    <lineage>
        <taxon>unclassified sequences</taxon>
        <taxon>metagenomes</taxon>
        <taxon>ecological metagenomes</taxon>
    </lineage>
</organism>
<dbReference type="InterPro" id="IPR020846">
    <property type="entry name" value="MFS_dom"/>
</dbReference>
<feature type="domain" description="Major facilitator superfamily (MFS) profile" evidence="2">
    <location>
        <begin position="1"/>
        <end position="98"/>
    </location>
</feature>
<dbReference type="Gene3D" id="1.20.1250.20">
    <property type="entry name" value="MFS general substrate transporter like domains"/>
    <property type="match status" value="1"/>
</dbReference>
<dbReference type="GO" id="GO:0022857">
    <property type="term" value="F:transmembrane transporter activity"/>
    <property type="evidence" value="ECO:0007669"/>
    <property type="project" value="InterPro"/>
</dbReference>
<feature type="non-terminal residue" evidence="3">
    <location>
        <position position="1"/>
    </location>
</feature>
<dbReference type="InterPro" id="IPR011701">
    <property type="entry name" value="MFS"/>
</dbReference>
<dbReference type="AlphaFoldDB" id="A0A382DTN7"/>
<evidence type="ECO:0000256" key="1">
    <source>
        <dbReference type="SAM" id="Phobius"/>
    </source>
</evidence>
<accession>A0A382DTN7</accession>
<reference evidence="3" key="1">
    <citation type="submission" date="2018-05" db="EMBL/GenBank/DDBJ databases">
        <authorList>
            <person name="Lanie J.A."/>
            <person name="Ng W.-L."/>
            <person name="Kazmierczak K.M."/>
            <person name="Andrzejewski T.M."/>
            <person name="Davidsen T.M."/>
            <person name="Wayne K.J."/>
            <person name="Tettelin H."/>
            <person name="Glass J.I."/>
            <person name="Rusch D."/>
            <person name="Podicherti R."/>
            <person name="Tsui H.-C.T."/>
            <person name="Winkler M.E."/>
        </authorList>
    </citation>
    <scope>NUCLEOTIDE SEQUENCE</scope>
</reference>
<keyword evidence="1" id="KW-0812">Transmembrane</keyword>